<evidence type="ECO:0000313" key="6">
    <source>
        <dbReference type="Proteomes" id="UP000000260"/>
    </source>
</evidence>
<dbReference type="Proteomes" id="UP000000260">
    <property type="component" value="Chromosome"/>
</dbReference>
<sequence>MLEFPFTGDAMAKDWIELRQHADTGIETIRAHFEGHAYDPHWHDSYLVGMTLAGTQQFHCRRERHQSTPGAAFLLEPGETHDGDAPLAGGFTYLTFYLDERWLRETLGGLYATVPDSYELHFARTIAREPALVQAIASTFTALHHDEMRIVQQGVMDNLLSQLTHQCQWRKRLPGEIRDAQMAQRARDYLYAHLGENIGLAELAQALGTDRFTLSRTFKHAFGMAPHAWLVQLRLARARAMLARGMTPVDVAAALGFADQSHLGRWFQRAYRLSPAHYRKLCTNLPDASA</sequence>
<dbReference type="HOGENOM" id="CLU_000445_88_16_6"/>
<dbReference type="SUPFAM" id="SSF51215">
    <property type="entry name" value="Regulatory protein AraC"/>
    <property type="match status" value="1"/>
</dbReference>
<dbReference type="GO" id="GO:0043565">
    <property type="term" value="F:sequence-specific DNA binding"/>
    <property type="evidence" value="ECO:0007669"/>
    <property type="project" value="InterPro"/>
</dbReference>
<dbReference type="InterPro" id="IPR037923">
    <property type="entry name" value="HTH-like"/>
</dbReference>
<dbReference type="Pfam" id="PF12833">
    <property type="entry name" value="HTH_18"/>
    <property type="match status" value="1"/>
</dbReference>
<keyword evidence="1" id="KW-0805">Transcription regulation</keyword>
<dbReference type="KEGG" id="esa:ESA_01326"/>
<evidence type="ECO:0000256" key="2">
    <source>
        <dbReference type="ARBA" id="ARBA00023125"/>
    </source>
</evidence>
<dbReference type="InterPro" id="IPR018060">
    <property type="entry name" value="HTH_AraC"/>
</dbReference>
<keyword evidence="6" id="KW-1185">Reference proteome</keyword>
<dbReference type="GO" id="GO:0003700">
    <property type="term" value="F:DNA-binding transcription factor activity"/>
    <property type="evidence" value="ECO:0007669"/>
    <property type="project" value="InterPro"/>
</dbReference>
<dbReference type="InterPro" id="IPR050204">
    <property type="entry name" value="AraC_XylS_family_regulators"/>
</dbReference>
<dbReference type="PANTHER" id="PTHR46796">
    <property type="entry name" value="HTH-TYPE TRANSCRIPTIONAL ACTIVATOR RHAS-RELATED"/>
    <property type="match status" value="1"/>
</dbReference>
<proteinExistence type="predicted"/>
<evidence type="ECO:0000259" key="4">
    <source>
        <dbReference type="PROSITE" id="PS01124"/>
    </source>
</evidence>
<evidence type="ECO:0000256" key="1">
    <source>
        <dbReference type="ARBA" id="ARBA00023015"/>
    </source>
</evidence>
<dbReference type="Pfam" id="PF02311">
    <property type="entry name" value="AraC_binding"/>
    <property type="match status" value="1"/>
</dbReference>
<keyword evidence="2" id="KW-0238">DNA-binding</keyword>
<dbReference type="PANTHER" id="PTHR46796:SF2">
    <property type="entry name" value="TRANSCRIPTIONAL REGULATORY PROTEIN"/>
    <property type="match status" value="1"/>
</dbReference>
<evidence type="ECO:0000256" key="3">
    <source>
        <dbReference type="ARBA" id="ARBA00023163"/>
    </source>
</evidence>
<dbReference type="SMART" id="SM00342">
    <property type="entry name" value="HTH_ARAC"/>
    <property type="match status" value="1"/>
</dbReference>
<name>A7MEF5_CROS8</name>
<gene>
    <name evidence="5" type="ordered locus">ESA_01326</name>
</gene>
<dbReference type="PROSITE" id="PS01124">
    <property type="entry name" value="HTH_ARAC_FAMILY_2"/>
    <property type="match status" value="1"/>
</dbReference>
<organism evidence="5 6">
    <name type="scientific">Cronobacter sakazakii (strain ATCC BAA-894)</name>
    <name type="common">Enterobacter sakazakii</name>
    <dbReference type="NCBI Taxonomy" id="290339"/>
    <lineage>
        <taxon>Bacteria</taxon>
        <taxon>Pseudomonadati</taxon>
        <taxon>Pseudomonadota</taxon>
        <taxon>Gammaproteobacteria</taxon>
        <taxon>Enterobacterales</taxon>
        <taxon>Enterobacteriaceae</taxon>
        <taxon>Cronobacter</taxon>
    </lineage>
</organism>
<evidence type="ECO:0000313" key="5">
    <source>
        <dbReference type="EMBL" id="ABU76586.1"/>
    </source>
</evidence>
<reference evidence="5 6" key="1">
    <citation type="journal article" date="2010" name="PLoS ONE">
        <title>Genome sequence of Cronobacter sakazakii BAA-894 and comparative genomic hybridization analysis with other Cronobacter species.</title>
        <authorList>
            <person name="Kucerova E."/>
            <person name="Clifton S.W."/>
            <person name="Xia X.Q."/>
            <person name="Long F."/>
            <person name="Porwollik S."/>
            <person name="Fulton L."/>
            <person name="Fronick C."/>
            <person name="Minx P."/>
            <person name="Kyung K."/>
            <person name="Warren W."/>
            <person name="Fulton R."/>
            <person name="Feng D."/>
            <person name="Wollam A."/>
            <person name="Shah N."/>
            <person name="Bhonagiri V."/>
            <person name="Nash W.E."/>
            <person name="Hallsworth-Pepin K."/>
            <person name="Wilson R.K."/>
            <person name="McClelland M."/>
            <person name="Forsythe S.J."/>
        </authorList>
    </citation>
    <scope>NUCLEOTIDE SEQUENCE [LARGE SCALE GENOMIC DNA]</scope>
    <source>
        <strain evidence="5 6">ATCC BAA-894</strain>
    </source>
</reference>
<dbReference type="SUPFAM" id="SSF46689">
    <property type="entry name" value="Homeodomain-like"/>
    <property type="match status" value="2"/>
</dbReference>
<dbReference type="InterPro" id="IPR003313">
    <property type="entry name" value="AraC-bd"/>
</dbReference>
<keyword evidence="3" id="KW-0804">Transcription</keyword>
<feature type="domain" description="HTH araC/xylS-type" evidence="4">
    <location>
        <begin position="184"/>
        <end position="281"/>
    </location>
</feature>
<accession>A7MEF5</accession>
<dbReference type="EMBL" id="CP000783">
    <property type="protein sequence ID" value="ABU76586.1"/>
    <property type="molecule type" value="Genomic_DNA"/>
</dbReference>
<dbReference type="InterPro" id="IPR009057">
    <property type="entry name" value="Homeodomain-like_sf"/>
</dbReference>
<dbReference type="AlphaFoldDB" id="A7MEF5"/>
<protein>
    <recommendedName>
        <fullName evidence="4">HTH araC/xylS-type domain-containing protein</fullName>
    </recommendedName>
</protein>
<dbReference type="Gene3D" id="1.10.10.60">
    <property type="entry name" value="Homeodomain-like"/>
    <property type="match status" value="1"/>
</dbReference>